<organism evidence="4">
    <name type="scientific">Naegleria gruberi</name>
    <name type="common">Amoeba</name>
    <dbReference type="NCBI Taxonomy" id="5762"/>
    <lineage>
        <taxon>Eukaryota</taxon>
        <taxon>Discoba</taxon>
        <taxon>Heterolobosea</taxon>
        <taxon>Tetramitia</taxon>
        <taxon>Eutetramitia</taxon>
        <taxon>Vahlkampfiidae</taxon>
        <taxon>Naegleria</taxon>
    </lineage>
</organism>
<reference evidence="3 4" key="1">
    <citation type="journal article" date="2010" name="Cell">
        <title>The genome of Naegleria gruberi illuminates early eukaryotic versatility.</title>
        <authorList>
            <person name="Fritz-Laylin L.K."/>
            <person name="Prochnik S.E."/>
            <person name="Ginger M.L."/>
            <person name="Dacks J.B."/>
            <person name="Carpenter M.L."/>
            <person name="Field M.C."/>
            <person name="Kuo A."/>
            <person name="Paredez A."/>
            <person name="Chapman J."/>
            <person name="Pham J."/>
            <person name="Shu S."/>
            <person name="Neupane R."/>
            <person name="Cipriano M."/>
            <person name="Mancuso J."/>
            <person name="Tu H."/>
            <person name="Salamov A."/>
            <person name="Lindquist E."/>
            <person name="Shapiro H."/>
            <person name="Lucas S."/>
            <person name="Grigoriev I.V."/>
            <person name="Cande W.Z."/>
            <person name="Fulton C."/>
            <person name="Rokhsar D.S."/>
            <person name="Dawson S.C."/>
        </authorList>
    </citation>
    <scope>NUCLEOTIDE SEQUENCE [LARGE SCALE GENOMIC DNA]</scope>
    <source>
        <strain evidence="3 4">NEG-M</strain>
    </source>
</reference>
<comment type="similarity">
    <text evidence="1">Belongs to the short-chain dehydrogenases/reductases (SDR) family.</text>
</comment>
<dbReference type="KEGG" id="ngr:NAEGRDRAFT_69363"/>
<dbReference type="GO" id="GO:0016491">
    <property type="term" value="F:oxidoreductase activity"/>
    <property type="evidence" value="ECO:0007669"/>
    <property type="project" value="UniProtKB-KW"/>
</dbReference>
<dbReference type="InParanoid" id="D2VKE3"/>
<dbReference type="STRING" id="5762.D2VKE3"/>
<protein>
    <submittedName>
        <fullName evidence="3">Predicted protein</fullName>
    </submittedName>
</protein>
<keyword evidence="2" id="KW-0560">Oxidoreductase</keyword>
<sequence length="131" mass="14340">MSGKVAILTGGNSGLGFSLAQQLACKGVKVILAVRNPQRGLMARSKIVHYIKKETNIDPPLDSVQVYHCDLSSLESVREFVTSVQIMLSSNPKVKKVVNQVGIELVTETQETYPVIDFLINNAGSIYPTHR</sequence>
<dbReference type="GeneID" id="8852019"/>
<gene>
    <name evidence="3" type="ORF">NAEGRDRAFT_69363</name>
</gene>
<accession>D2VKE3</accession>
<evidence type="ECO:0000313" key="3">
    <source>
        <dbReference type="EMBL" id="EFC42585.1"/>
    </source>
</evidence>
<dbReference type="PANTHER" id="PTHR24320">
    <property type="entry name" value="RETINOL DEHYDROGENASE"/>
    <property type="match status" value="1"/>
</dbReference>
<dbReference type="InterPro" id="IPR002347">
    <property type="entry name" value="SDR_fam"/>
</dbReference>
<dbReference type="RefSeq" id="XP_002675329.1">
    <property type="nucleotide sequence ID" value="XM_002675283.1"/>
</dbReference>
<dbReference type="AlphaFoldDB" id="D2VKE3"/>
<dbReference type="Gene3D" id="3.40.50.720">
    <property type="entry name" value="NAD(P)-binding Rossmann-like Domain"/>
    <property type="match status" value="1"/>
</dbReference>
<proteinExistence type="inferred from homology"/>
<dbReference type="VEuPathDB" id="AmoebaDB:NAEGRDRAFT_69363"/>
<dbReference type="SUPFAM" id="SSF51735">
    <property type="entry name" value="NAD(P)-binding Rossmann-fold domains"/>
    <property type="match status" value="1"/>
</dbReference>
<dbReference type="OrthoDB" id="191139at2759"/>
<keyword evidence="4" id="KW-1185">Reference proteome</keyword>
<name>D2VKE3_NAEGR</name>
<dbReference type="PANTHER" id="PTHR24320:SF148">
    <property type="entry name" value="NAD(P)-BINDING ROSSMANN-FOLD SUPERFAMILY PROTEIN"/>
    <property type="match status" value="1"/>
</dbReference>
<evidence type="ECO:0000256" key="2">
    <source>
        <dbReference type="ARBA" id="ARBA00023002"/>
    </source>
</evidence>
<dbReference type="Proteomes" id="UP000006671">
    <property type="component" value="Unassembled WGS sequence"/>
</dbReference>
<evidence type="ECO:0000313" key="4">
    <source>
        <dbReference type="Proteomes" id="UP000006671"/>
    </source>
</evidence>
<evidence type="ECO:0000256" key="1">
    <source>
        <dbReference type="ARBA" id="ARBA00006484"/>
    </source>
</evidence>
<dbReference type="PRINTS" id="PR00081">
    <property type="entry name" value="GDHRDH"/>
</dbReference>
<dbReference type="eggNOG" id="KOG1208">
    <property type="taxonomic scope" value="Eukaryota"/>
</dbReference>
<dbReference type="Pfam" id="PF00106">
    <property type="entry name" value="adh_short"/>
    <property type="match status" value="1"/>
</dbReference>
<dbReference type="EMBL" id="GG738878">
    <property type="protein sequence ID" value="EFC42585.1"/>
    <property type="molecule type" value="Genomic_DNA"/>
</dbReference>
<dbReference type="InterPro" id="IPR036291">
    <property type="entry name" value="NAD(P)-bd_dom_sf"/>
</dbReference>